<name>A0A8H3XGV2_GIGMA</name>
<protein>
    <submittedName>
        <fullName evidence="1">Uncharacterized protein</fullName>
    </submittedName>
</protein>
<organism evidence="1 2">
    <name type="scientific">Gigaspora margarita</name>
    <dbReference type="NCBI Taxonomy" id="4874"/>
    <lineage>
        <taxon>Eukaryota</taxon>
        <taxon>Fungi</taxon>
        <taxon>Fungi incertae sedis</taxon>
        <taxon>Mucoromycota</taxon>
        <taxon>Glomeromycotina</taxon>
        <taxon>Glomeromycetes</taxon>
        <taxon>Diversisporales</taxon>
        <taxon>Gigasporaceae</taxon>
        <taxon>Gigaspora</taxon>
    </lineage>
</organism>
<evidence type="ECO:0000313" key="1">
    <source>
        <dbReference type="EMBL" id="KAF0457807.1"/>
    </source>
</evidence>
<dbReference type="AlphaFoldDB" id="A0A8H3XGV2"/>
<evidence type="ECO:0000313" key="2">
    <source>
        <dbReference type="Proteomes" id="UP000439903"/>
    </source>
</evidence>
<keyword evidence="2" id="KW-1185">Reference proteome</keyword>
<sequence>MKEKTAGMNTTLELEGLVLDEIKGFNSEILVKEELEKGKGPTFGSYPGSTEMDHGCKTDELGNLELERKIVMGGNFMPTSWKSGTDRWNRREIKLEEVESKVLPVKSDDKIKEFEKIKVSKVDDKSDKKVPLERDIRLTVTEVLDAYYDLDETVEEHFNDAVFGFNEEQENGLEVLLKEVSAECDALVQKLTPKKKESIQEPGGEINVRNNKDEGVKVGMELDSSEKKKKEKTETVPTKHILDNKAQTEGDRETFEERSVEEWREDRYERPLDGDALGHACNSWIRKAIEFRGMVEKKEHKAFGHYKKSTKIEGLTRTYDDRSRAISDGRQYGIGSKKGIEIEKHDNETVDKYLRSVDGGSMEMRYVNGMCNSTHYYQKGLGAEMEAINIGHADKRLGSGPKKGNEVEREDSQNYPKYKIQKSAETIIEKDEIDEDNCSEVEGLKKGFGLDDDGVNGMVVDEKNGICPVKDKKTKLEWNMEPTEGGRPDTKSLEISRPDHRDVDFRLINMEATARDIGVENDKNNGIVVVGYMNGEEEDKKRIVVSNNIRYQMSDKEIDDLSESIEEFQDIECADKWWSSSVAKLAEIVNIREDGKRIDNKVNTPLFDPGGSVLPKMKKTKQESKINSYLVPATYLLQHCPYLCVEA</sequence>
<accession>A0A8H3XGV2</accession>
<reference evidence="1 2" key="1">
    <citation type="journal article" date="2019" name="Environ. Microbiol.">
        <title>At the nexus of three kingdoms: the genome of the mycorrhizal fungus Gigaspora margarita provides insights into plant, endobacterial and fungal interactions.</title>
        <authorList>
            <person name="Venice F."/>
            <person name="Ghignone S."/>
            <person name="Salvioli di Fossalunga A."/>
            <person name="Amselem J."/>
            <person name="Novero M."/>
            <person name="Xianan X."/>
            <person name="Sedzielewska Toro K."/>
            <person name="Morin E."/>
            <person name="Lipzen A."/>
            <person name="Grigoriev I.V."/>
            <person name="Henrissat B."/>
            <person name="Martin F.M."/>
            <person name="Bonfante P."/>
        </authorList>
    </citation>
    <scope>NUCLEOTIDE SEQUENCE [LARGE SCALE GENOMIC DNA]</scope>
    <source>
        <strain evidence="1 2">BEG34</strain>
    </source>
</reference>
<proteinExistence type="predicted"/>
<comment type="caution">
    <text evidence="1">The sequence shown here is derived from an EMBL/GenBank/DDBJ whole genome shotgun (WGS) entry which is preliminary data.</text>
</comment>
<gene>
    <name evidence="1" type="ORF">F8M41_001149</name>
</gene>
<dbReference type="EMBL" id="WTPW01001091">
    <property type="protein sequence ID" value="KAF0457807.1"/>
    <property type="molecule type" value="Genomic_DNA"/>
</dbReference>
<dbReference type="Proteomes" id="UP000439903">
    <property type="component" value="Unassembled WGS sequence"/>
</dbReference>